<gene>
    <name evidence="5" type="ORF">HICCMSTLAB_LOCUS3546</name>
</gene>
<dbReference type="GO" id="GO:0050211">
    <property type="term" value="F:procollagen galactosyltransferase activity"/>
    <property type="evidence" value="ECO:0007669"/>
    <property type="project" value="TreeGrafter"/>
</dbReference>
<evidence type="ECO:0000256" key="1">
    <source>
        <dbReference type="ARBA" id="ARBA00006721"/>
    </source>
</evidence>
<keyword evidence="3" id="KW-0808">Transferase</keyword>
<dbReference type="GO" id="GO:0005524">
    <property type="term" value="F:ATP binding"/>
    <property type="evidence" value="ECO:0007669"/>
    <property type="project" value="InterPro"/>
</dbReference>
<evidence type="ECO:0000259" key="4">
    <source>
        <dbReference type="PROSITE" id="PS51199"/>
    </source>
</evidence>
<dbReference type="EMBL" id="CAJNRD030001118">
    <property type="protein sequence ID" value="CAG5082379.1"/>
    <property type="molecule type" value="Genomic_DNA"/>
</dbReference>
<accession>A0A8J2H7J3</accession>
<dbReference type="GO" id="GO:0003678">
    <property type="term" value="F:DNA helicase activity"/>
    <property type="evidence" value="ECO:0007669"/>
    <property type="project" value="InterPro"/>
</dbReference>
<dbReference type="Gene3D" id="3.40.50.300">
    <property type="entry name" value="P-loop containing nucleotide triphosphate hydrolases"/>
    <property type="match status" value="1"/>
</dbReference>
<dbReference type="InterPro" id="IPR002654">
    <property type="entry name" value="Glyco_trans_25"/>
</dbReference>
<dbReference type="PANTHER" id="PTHR10730">
    <property type="entry name" value="PROCOLLAGEN-LYSINE,2-OXOGLUTARATE 5-DIOXYGENASE/GLYCOSYLTRANSFERASE 25 FAMILY MEMBER"/>
    <property type="match status" value="1"/>
</dbReference>
<dbReference type="CDD" id="cd01122">
    <property type="entry name" value="Twinkle_C"/>
    <property type="match status" value="1"/>
</dbReference>
<dbReference type="Gene3D" id="3.90.550.10">
    <property type="entry name" value="Spore Coat Polysaccharide Biosynthesis Protein SpsA, Chain A"/>
    <property type="match status" value="1"/>
</dbReference>
<keyword evidence="2" id="KW-0328">Glycosyltransferase</keyword>
<dbReference type="PANTHER" id="PTHR10730:SF53">
    <property type="entry name" value="GLYCOSYLTRANSFERASE 25 FAMILY MEMBER"/>
    <property type="match status" value="1"/>
</dbReference>
<dbReference type="Pfam" id="PF01755">
    <property type="entry name" value="Glyco_transf_25"/>
    <property type="match status" value="1"/>
</dbReference>
<dbReference type="SUPFAM" id="SSF53448">
    <property type="entry name" value="Nucleotide-diphospho-sugar transferases"/>
    <property type="match status" value="1"/>
</dbReference>
<dbReference type="Pfam" id="PF13481">
    <property type="entry name" value="AAA_25"/>
    <property type="match status" value="1"/>
</dbReference>
<dbReference type="Proteomes" id="UP000786811">
    <property type="component" value="Unassembled WGS sequence"/>
</dbReference>
<dbReference type="PROSITE" id="PS51199">
    <property type="entry name" value="SF4_HELICASE"/>
    <property type="match status" value="1"/>
</dbReference>
<name>A0A8J2H7J3_COTCN</name>
<dbReference type="OrthoDB" id="47375at2759"/>
<dbReference type="CDD" id="cd01029">
    <property type="entry name" value="TOPRIM_primases"/>
    <property type="match status" value="1"/>
</dbReference>
<sequence length="1007" mass="116975">MMIFKITLQLFINRGRKLKFDWVKTRGFHKVADEVPATSLVQIRKVFRLKNVPIQEGHACIAINCPICKPKKASEFNVFVNKATGYFMCQSCRHTGTWDNLIQFLDSKKPEEFKKLKDSLCIEDDFTDKWNAVQNPVITETTVPRMDARGLIIYKEKKMKNDSTAVIVPSIEDLLALIAEKSANVVICLPYNLQHMPLQILPLMESYKKLILWFGNDAASWDSARHYSKKLNEKRCFFVRPTNQQPRPKIAALEGYNLKNIIAEAQPIWHKSITTFNTLREDVLSDLQNIDKVQGYSLDLAMQGVNTLWGSFEIRNARLARTMLQQMAGMPLDENIQSFDNFADEFEKLPIYFMTFHGQQSIDVVMEAVEHATYVHDIAHVIIDNVQFMMGMSEQSKHVDRYWRQDMIVSQFRSFATKSNCHVTLVIHPRKERVEEELTTASIFGGAKASQEADNVLIIQDKRLISVRGKKYLQIAKNRYSGDLGIMSLEFDLFSFFGLISNEVIKKPTILIGILVRNKAHTLPYFLSLLQDLEYPKDRISLWIRSDNNVDNSIEILNVWLNEQLSNYHLVNVVLDEKSTGIEDEEDIADWSSNRFTHVINLREELFNYGRKIWADYLFMLDADVFLTNPKTLDLLVAKNKTVASPMLKSDGMYSNFWAGMTSEYYYMRTEQYTPILNRENPGCHEVPMIHSAVLTDLRRQSSDYLTYKSEKLENYDGPQDDIITFARSANLSSTPLHVCNDEIYGYVMVPLESQDTLEHDYQQLTNLKLEILSLQAELPLSQSMKKFITYPKKDKLGLDRIYMINLRRRPERRVRMHRCFDELGIEAETVDAVDGKQLNESVLINSGVRMMPEYADPYHKRPMKMGEIGCFLSHFNIWNDVIDNNYEKVMVLEDDVRFEPFFRNKVNFIMKELDRLKINWDLVYLGRKRMQERGEEYVDGSDYLVYAGYSYWTLGYILSGSGAKKLLEAKPLDSLVPVDEFLPILFDKHPRVNWKGHFPKRDLYAQ</sequence>
<dbReference type="GO" id="GO:0006260">
    <property type="term" value="P:DNA replication"/>
    <property type="evidence" value="ECO:0007669"/>
    <property type="project" value="InterPro"/>
</dbReference>
<reference evidence="5" key="1">
    <citation type="submission" date="2021-04" db="EMBL/GenBank/DDBJ databases">
        <authorList>
            <person name="Chebbi M.A.C M."/>
        </authorList>
    </citation>
    <scope>NUCLEOTIDE SEQUENCE</scope>
</reference>
<evidence type="ECO:0000313" key="6">
    <source>
        <dbReference type="Proteomes" id="UP000786811"/>
    </source>
</evidence>
<comment type="caution">
    <text evidence="5">The sequence shown here is derived from an EMBL/GenBank/DDBJ whole genome shotgun (WGS) entry which is preliminary data.</text>
</comment>
<dbReference type="InterPro" id="IPR029044">
    <property type="entry name" value="Nucleotide-diphossugar_trans"/>
</dbReference>
<evidence type="ECO:0000256" key="2">
    <source>
        <dbReference type="ARBA" id="ARBA00022676"/>
    </source>
</evidence>
<evidence type="ECO:0000256" key="3">
    <source>
        <dbReference type="ARBA" id="ARBA00022679"/>
    </source>
</evidence>
<keyword evidence="6" id="KW-1185">Reference proteome</keyword>
<feature type="domain" description="SF4 helicase" evidence="4">
    <location>
        <begin position="290"/>
        <end position="505"/>
    </location>
</feature>
<dbReference type="InterPro" id="IPR007694">
    <property type="entry name" value="DNA_helicase_DnaB-like_C"/>
</dbReference>
<organism evidence="5 6">
    <name type="scientific">Cotesia congregata</name>
    <name type="common">Parasitoid wasp</name>
    <name type="synonym">Apanteles congregatus</name>
    <dbReference type="NCBI Taxonomy" id="51543"/>
    <lineage>
        <taxon>Eukaryota</taxon>
        <taxon>Metazoa</taxon>
        <taxon>Ecdysozoa</taxon>
        <taxon>Arthropoda</taxon>
        <taxon>Hexapoda</taxon>
        <taxon>Insecta</taxon>
        <taxon>Pterygota</taxon>
        <taxon>Neoptera</taxon>
        <taxon>Endopterygota</taxon>
        <taxon>Hymenoptera</taxon>
        <taxon>Apocrita</taxon>
        <taxon>Ichneumonoidea</taxon>
        <taxon>Braconidae</taxon>
        <taxon>Microgastrinae</taxon>
        <taxon>Cotesia</taxon>
    </lineage>
</organism>
<protein>
    <submittedName>
        <fullName evidence="5">Similar to AAEL003481: Glycosyltransferase 25 family member (Aedes aegypti)</fullName>
    </submittedName>
</protein>
<dbReference type="AlphaFoldDB" id="A0A8J2H7J3"/>
<dbReference type="SUPFAM" id="SSF52540">
    <property type="entry name" value="P-loop containing nucleoside triphosphate hydrolases"/>
    <property type="match status" value="1"/>
</dbReference>
<evidence type="ECO:0000313" key="5">
    <source>
        <dbReference type="EMBL" id="CAG5082379.1"/>
    </source>
</evidence>
<dbReference type="Gene3D" id="3.40.1360.10">
    <property type="match status" value="1"/>
</dbReference>
<comment type="similarity">
    <text evidence="1">Belongs to the glycosyltransferase 25 family.</text>
</comment>
<dbReference type="InterPro" id="IPR050757">
    <property type="entry name" value="Collagen_mod_GT25"/>
</dbReference>
<dbReference type="InterPro" id="IPR027417">
    <property type="entry name" value="P-loop_NTPase"/>
</dbReference>
<dbReference type="CDD" id="cd06532">
    <property type="entry name" value="Glyco_transf_25"/>
    <property type="match status" value="1"/>
</dbReference>
<dbReference type="InterPro" id="IPR034154">
    <property type="entry name" value="TOPRIM_DnaG/twinkle"/>
</dbReference>
<proteinExistence type="inferred from homology"/>